<dbReference type="GO" id="GO:0097250">
    <property type="term" value="P:mitochondrial respirasome assembly"/>
    <property type="evidence" value="ECO:0007669"/>
    <property type="project" value="TreeGrafter"/>
</dbReference>
<dbReference type="EMBL" id="AKHW03004427">
    <property type="protein sequence ID" value="KYO29936.1"/>
    <property type="molecule type" value="Genomic_DNA"/>
</dbReference>
<comment type="caution">
    <text evidence="8">The sequence shown here is derived from an EMBL/GenBank/DDBJ whole genome shotgun (WGS) entry which is preliminary data.</text>
</comment>
<dbReference type="InterPro" id="IPR050355">
    <property type="entry name" value="RCF1"/>
</dbReference>
<comment type="subcellular location">
    <subcellularLocation>
        <location evidence="1">Mitochondrion membrane</location>
    </subcellularLocation>
</comment>
<dbReference type="KEGG" id="amj:102563146"/>
<evidence type="ECO:0000256" key="3">
    <source>
        <dbReference type="ARBA" id="ARBA00022989"/>
    </source>
</evidence>
<dbReference type="OrthoDB" id="6604018at2759"/>
<reference evidence="8 9" key="1">
    <citation type="journal article" date="2012" name="Genome Biol.">
        <title>Sequencing three crocodilian genomes to illuminate the evolution of archosaurs and amniotes.</title>
        <authorList>
            <person name="St John J.A."/>
            <person name="Braun E.L."/>
            <person name="Isberg S.R."/>
            <person name="Miles L.G."/>
            <person name="Chong A.Y."/>
            <person name="Gongora J."/>
            <person name="Dalzell P."/>
            <person name="Moran C."/>
            <person name="Bed'hom B."/>
            <person name="Abzhanov A."/>
            <person name="Burgess S.C."/>
            <person name="Cooksey A.M."/>
            <person name="Castoe T.A."/>
            <person name="Crawford N.G."/>
            <person name="Densmore L.D."/>
            <person name="Drew J.C."/>
            <person name="Edwards S.V."/>
            <person name="Faircloth B.C."/>
            <person name="Fujita M.K."/>
            <person name="Greenwold M.J."/>
            <person name="Hoffmann F.G."/>
            <person name="Howard J.M."/>
            <person name="Iguchi T."/>
            <person name="Janes D.E."/>
            <person name="Khan S.Y."/>
            <person name="Kohno S."/>
            <person name="de Koning A.J."/>
            <person name="Lance S.L."/>
            <person name="McCarthy F.M."/>
            <person name="McCormack J.E."/>
            <person name="Merchant M.E."/>
            <person name="Peterson D.G."/>
            <person name="Pollock D.D."/>
            <person name="Pourmand N."/>
            <person name="Raney B.J."/>
            <person name="Roessler K.A."/>
            <person name="Sanford J.R."/>
            <person name="Sawyer R.H."/>
            <person name="Schmidt C.J."/>
            <person name="Triplett E.W."/>
            <person name="Tuberville T.D."/>
            <person name="Venegas-Anaya M."/>
            <person name="Howard J.T."/>
            <person name="Jarvis E.D."/>
            <person name="Guillette L.J.Jr."/>
            <person name="Glenn T.C."/>
            <person name="Green R.E."/>
            <person name="Ray D.A."/>
        </authorList>
    </citation>
    <scope>NUCLEOTIDE SEQUENCE [LARGE SCALE GENOMIC DNA]</scope>
    <source>
        <strain evidence="8">KSC_2009_1</strain>
    </source>
</reference>
<sequence length="112" mass="11858">MDPGRPPVIEGFEPSAAHHQERFSDKFKRKMRENPLVPIGCLGTLGALTYGLVCFKKGDRQQSQLMMRARILAQGFTIAALMVGVVVTALKPGRGGQAVGTGTAPAAANTPP</sequence>
<evidence type="ECO:0000256" key="1">
    <source>
        <dbReference type="ARBA" id="ARBA00004325"/>
    </source>
</evidence>
<organism evidence="8 9">
    <name type="scientific">Alligator mississippiensis</name>
    <name type="common">American alligator</name>
    <dbReference type="NCBI Taxonomy" id="8496"/>
    <lineage>
        <taxon>Eukaryota</taxon>
        <taxon>Metazoa</taxon>
        <taxon>Chordata</taxon>
        <taxon>Craniata</taxon>
        <taxon>Vertebrata</taxon>
        <taxon>Euteleostomi</taxon>
        <taxon>Archelosauria</taxon>
        <taxon>Archosauria</taxon>
        <taxon>Crocodylia</taxon>
        <taxon>Alligatoridae</taxon>
        <taxon>Alligatorinae</taxon>
        <taxon>Alligator</taxon>
    </lineage>
</organism>
<gene>
    <name evidence="8" type="primary">HIGD2A</name>
    <name evidence="8" type="ORF">Y1Q_0005138</name>
</gene>
<evidence type="ECO:0000256" key="4">
    <source>
        <dbReference type="ARBA" id="ARBA00023136"/>
    </source>
</evidence>
<keyword evidence="3 6" id="KW-1133">Transmembrane helix</keyword>
<dbReference type="InterPro" id="IPR007667">
    <property type="entry name" value="Hypoxia_induced_domain"/>
</dbReference>
<evidence type="ECO:0000313" key="9">
    <source>
        <dbReference type="Proteomes" id="UP000050525"/>
    </source>
</evidence>
<evidence type="ECO:0000256" key="2">
    <source>
        <dbReference type="ARBA" id="ARBA00022692"/>
    </source>
</evidence>
<dbReference type="PANTHER" id="PTHR12297:SF18">
    <property type="entry name" value="HIG1 DOMAIN FAMILY MEMBER 2A"/>
    <property type="match status" value="1"/>
</dbReference>
<feature type="transmembrane region" description="Helical" evidence="6">
    <location>
        <begin position="67"/>
        <end position="90"/>
    </location>
</feature>
<dbReference type="eggNOG" id="KOG4431">
    <property type="taxonomic scope" value="Eukaryota"/>
</dbReference>
<evidence type="ECO:0000313" key="8">
    <source>
        <dbReference type="EMBL" id="KYO29936.1"/>
    </source>
</evidence>
<dbReference type="PhylomeDB" id="A0A151MZF2"/>
<dbReference type="RefSeq" id="XP_006274631.1">
    <property type="nucleotide sequence ID" value="XM_006274569.4"/>
</dbReference>
<dbReference type="Proteomes" id="UP000050525">
    <property type="component" value="Unassembled WGS sequence"/>
</dbReference>
<dbReference type="CTD" id="192286"/>
<name>A0A151MZF2_ALLMI</name>
<protein>
    <submittedName>
        <fullName evidence="8">HIG1 domain family member 2A, mitochondrial</fullName>
    </submittedName>
</protein>
<dbReference type="PROSITE" id="PS51503">
    <property type="entry name" value="HIG1"/>
    <property type="match status" value="1"/>
</dbReference>
<evidence type="ECO:0000256" key="5">
    <source>
        <dbReference type="SAM" id="MobiDB-lite"/>
    </source>
</evidence>
<proteinExistence type="predicted"/>
<dbReference type="Pfam" id="PF04588">
    <property type="entry name" value="HIG_1_N"/>
    <property type="match status" value="1"/>
</dbReference>
<dbReference type="PANTHER" id="PTHR12297">
    <property type="entry name" value="HYPOXIA-INDUCBILE GENE 1 HIG1 -RELATED"/>
    <property type="match status" value="1"/>
</dbReference>
<dbReference type="GO" id="GO:0031966">
    <property type="term" value="C:mitochondrial membrane"/>
    <property type="evidence" value="ECO:0007669"/>
    <property type="project" value="UniProtKB-SubCell"/>
</dbReference>
<dbReference type="GeneID" id="102563146"/>
<evidence type="ECO:0000259" key="7">
    <source>
        <dbReference type="PROSITE" id="PS51503"/>
    </source>
</evidence>
<feature type="region of interest" description="Disordered" evidence="5">
    <location>
        <begin position="1"/>
        <end position="24"/>
    </location>
</feature>
<feature type="transmembrane region" description="Helical" evidence="6">
    <location>
        <begin position="36"/>
        <end position="55"/>
    </location>
</feature>
<keyword evidence="2 6" id="KW-0812">Transmembrane</keyword>
<dbReference type="Gene3D" id="6.10.140.1320">
    <property type="match status" value="1"/>
</dbReference>
<keyword evidence="9" id="KW-1185">Reference proteome</keyword>
<accession>A0A151MZF2</accession>
<dbReference type="AlphaFoldDB" id="A0A151MZF2"/>
<keyword evidence="4 6" id="KW-0472">Membrane</keyword>
<dbReference type="STRING" id="8496.A0A151MZF2"/>
<feature type="domain" description="HIG1" evidence="7">
    <location>
        <begin position="8"/>
        <end position="99"/>
    </location>
</feature>
<evidence type="ECO:0000256" key="6">
    <source>
        <dbReference type="SAM" id="Phobius"/>
    </source>
</evidence>